<dbReference type="InterPro" id="IPR002498">
    <property type="entry name" value="PInositol-4-P-4/5-kinase_core"/>
</dbReference>
<keyword evidence="5 8" id="KW-0067">ATP-binding</keyword>
<evidence type="ECO:0000256" key="5">
    <source>
        <dbReference type="ARBA" id="ARBA00022840"/>
    </source>
</evidence>
<evidence type="ECO:0000313" key="11">
    <source>
        <dbReference type="Proteomes" id="UP000639772"/>
    </source>
</evidence>
<dbReference type="PROSITE" id="PS51455">
    <property type="entry name" value="PIPK"/>
    <property type="match status" value="1"/>
</dbReference>
<dbReference type="SUPFAM" id="SSF56104">
    <property type="entry name" value="SAICAR synthase-like"/>
    <property type="match status" value="1"/>
</dbReference>
<dbReference type="EMBL" id="JADCNM010000124">
    <property type="protein sequence ID" value="KAG0450427.1"/>
    <property type="molecule type" value="Genomic_DNA"/>
</dbReference>
<dbReference type="InterPro" id="IPR002423">
    <property type="entry name" value="Cpn60/GroEL/TCP-1"/>
</dbReference>
<dbReference type="Gene3D" id="3.30.800.10">
    <property type="entry name" value="Phosphatidylinositol Phosphate Kinase II Beta"/>
    <property type="match status" value="1"/>
</dbReference>
<evidence type="ECO:0000313" key="10">
    <source>
        <dbReference type="EMBL" id="KAG0450427.1"/>
    </source>
</evidence>
<dbReference type="EC" id="2.7.1.150" evidence="1"/>
<dbReference type="CDD" id="cd17300">
    <property type="entry name" value="PIPKc_PIKfyve"/>
    <property type="match status" value="1"/>
</dbReference>
<keyword evidence="2 8" id="KW-0808">Transferase</keyword>
<dbReference type="SUPFAM" id="SSF52029">
    <property type="entry name" value="GroEL apical domain-like"/>
    <property type="match status" value="1"/>
</dbReference>
<dbReference type="InterPro" id="IPR027409">
    <property type="entry name" value="GroEL-like_apical_dom_sf"/>
</dbReference>
<dbReference type="GO" id="GO:0005524">
    <property type="term" value="F:ATP binding"/>
    <property type="evidence" value="ECO:0007669"/>
    <property type="project" value="UniProtKB-UniRule"/>
</dbReference>
<evidence type="ECO:0000256" key="4">
    <source>
        <dbReference type="ARBA" id="ARBA00022777"/>
    </source>
</evidence>
<organism evidence="10 11">
    <name type="scientific">Vanilla planifolia</name>
    <name type="common">Vanilla</name>
    <dbReference type="NCBI Taxonomy" id="51239"/>
    <lineage>
        <taxon>Eukaryota</taxon>
        <taxon>Viridiplantae</taxon>
        <taxon>Streptophyta</taxon>
        <taxon>Embryophyta</taxon>
        <taxon>Tracheophyta</taxon>
        <taxon>Spermatophyta</taxon>
        <taxon>Magnoliopsida</taxon>
        <taxon>Liliopsida</taxon>
        <taxon>Asparagales</taxon>
        <taxon>Orchidaceae</taxon>
        <taxon>Vanilloideae</taxon>
        <taxon>Vanilleae</taxon>
        <taxon>Vanilla</taxon>
    </lineage>
</organism>
<dbReference type="GO" id="GO:0010008">
    <property type="term" value="C:endosome membrane"/>
    <property type="evidence" value="ECO:0007669"/>
    <property type="project" value="TreeGrafter"/>
</dbReference>
<comment type="caution">
    <text evidence="10">The sequence shown here is derived from an EMBL/GenBank/DDBJ whole genome shotgun (WGS) entry which is preliminary data.</text>
</comment>
<dbReference type="FunFam" id="3.30.800.10:FF:000007">
    <property type="entry name" value="Putative 1-phosphatidylinositol-4-phosphate 5-kinase/ zinc ion binding family"/>
    <property type="match status" value="1"/>
</dbReference>
<dbReference type="InterPro" id="IPR027484">
    <property type="entry name" value="PInositol-4-P-5-kinase_N"/>
</dbReference>
<evidence type="ECO:0000259" key="9">
    <source>
        <dbReference type="PROSITE" id="PS51455"/>
    </source>
</evidence>
<dbReference type="SMART" id="SM00330">
    <property type="entry name" value="PIPKc"/>
    <property type="match status" value="1"/>
</dbReference>
<gene>
    <name evidence="10" type="ORF">HPP92_026747</name>
</gene>
<dbReference type="OrthoDB" id="158357at2759"/>
<dbReference type="Pfam" id="PF01504">
    <property type="entry name" value="PIP5K"/>
    <property type="match status" value="1"/>
</dbReference>
<comment type="subunit">
    <text evidence="6">Component of the PI(3,5)P2 regulatory complex at least composed of ATG18, SAC/FIG4, FAB1 and VAC14.</text>
</comment>
<dbReference type="PANTHER" id="PTHR45748:SF14">
    <property type="entry name" value="1-PHOSPHATIDYLINOSITOL-3-PHOSPHATE 5-KINASE FAB1C-RELATED"/>
    <property type="match status" value="1"/>
</dbReference>
<evidence type="ECO:0000256" key="6">
    <source>
        <dbReference type="ARBA" id="ARBA00023464"/>
    </source>
</evidence>
<dbReference type="InterPro" id="IPR027483">
    <property type="entry name" value="PInositol-4-P-4/5-kinase_C_sf"/>
</dbReference>
<sequence>MGTAFRRMHDLLVKAISWIFYPSRSQASEVWMPNSSNRTLYNNCRLTEECMACSGSCKTKKLYDFCSSCCPTTSIGSEGSELQESSERLHLDGYHFKSPPYPEIEFNYDRLGHLTDLHQLTCSTHLRCSTYRTDEDGDGYDSGKPFLSPTSDFSQDYSDVDSVSISNSQECSFKSVSSSPWDSPSRTADIGQYGSVSVNKVNSDQEEQVASGKPGAEVDDTYQVYDNMSPYSNHVKQNVWQKLDFQNNVNIWYPPPPEDGDGDEQIGHFDYDDEDDDLEESCVNFSSSCFADDAFPMREKANNPLKEHLRNVVHRHFKALVSQLLKDEDINANMENWPEIVSSLAWHAASFVKPDIKRGGSMDPSSYVKVKCIASGSPSDSTLIKGIVFTKNVKHKRMISQHKRPRLLLLGGALEYQRVSNKLASINTVMEEESCHLKRVVAKIEAHHPNVVLVEKSVSSYVQEYLLTKEISLVLNVKRSILDRISHCTGSQIVPSIDCIELAQVGQCEMFRLQKFVEEYAAVNHSNKKPVKTLMYFEGCPRRLGCTVILQGSYLEVLKKIKHVVSLAVFAAYHLLLETSFFLDEGATLSKCPFKASMSIPENLTIADAAIGKTSRLLCLRQTASEIPRKSASCENTFLGNPEGVIQDIEGRDKRNLAAYKHMKVATDELVGRADGFDLNEKYHSAANNQSIILSLSSTCVHKETLCKFPQLIRIKFYANGDKPLGRYLLEDLFDKTSSCRSCNESPEMHVHCFTHVQGSLTISVRQLFSMKLPGERDGRIWMWHRCLLCEPNVGVPPATHRVPLSDAAWGLSFGKFMELSFSNNATANRLASCGHSLQKDCLRFYGFGDMVACFRYSPIDVLSVSLPPLVLDFSSHTIQQWLRNEAIMIISSLNMLHFEVLDVLQRIEHKIVSDNESVNAIIRRHILHLKNCLNREKNEYDALLKPPCSEDVYSSEGIIDILELNWLKLSILIDSILWDHRLCLLVSFAYSKSSAKVELQVDDDYTPFSQTELYADSVFMEGKLGNYVEECTERLDSKNLSTMRNQELSMQVLECNTSNLVDVDFSMNSVEAHFSFVGVNSVSGRHKKDAKELDYGRSSDGFLLESLFPPMSNLSDRIDLAWTGSSSPSLADQLTRNVEFTSYSSKSSPSNRKLMAPVRVHSFDSALRLKNRYHQESSPLSLQNSSFQSLSTSTFSGDATSIPSYWSILFDLSPTSLGRFNLLASHTLALFDSCPTSLGRFNLLASRTPVFISSSFMIGEGARFLIPQAGLVNAVVAIYDNEPTSMIAYAISSFEHANFVQSQTFGLVGSKPGHGRDINELKELHFRFSFYDEHPVRGGKVKFSVTCYFAKQFAALRKKCCPNDLDFIRSLCRCKKWNAQGGKSNVYFAKSLEERFIIKQVTRTEMDSFEDFAPEYFKHLTESMTSGNPTCLAKVLGIYLVTVKHLKGEQKMKMEVMVMENLFYGRNIARVYDLKGSSRGRYNPNTSGENKVLLDLNMLETLRTNPICLGSKAKRSLDRAIWNDTSFLESIDVMDYSLIVGIDEEKNELVAGIIDYMRQYTWDKHLETWVKASGILGGPKNASPTVVSPVQYKERFRKAMSKYFLTVPDHWPS</sequence>
<dbReference type="GO" id="GO:0000285">
    <property type="term" value="F:1-phosphatidylinositol-3-phosphate 5-kinase activity"/>
    <property type="evidence" value="ECO:0007669"/>
    <property type="project" value="UniProtKB-EC"/>
</dbReference>
<dbReference type="Pfam" id="PF00118">
    <property type="entry name" value="Cpn60_TCP1"/>
    <property type="match status" value="1"/>
</dbReference>
<dbReference type="FunFam" id="3.50.7.10:FF:000007">
    <property type="entry name" value="1-phosphatidylinositol 3-phosphate 5-kinase isoform X1"/>
    <property type="match status" value="1"/>
</dbReference>
<dbReference type="InterPro" id="IPR044769">
    <property type="entry name" value="PIKfyve_PIPKc"/>
</dbReference>
<feature type="domain" description="PIPK" evidence="9">
    <location>
        <begin position="1280"/>
        <end position="1605"/>
    </location>
</feature>
<dbReference type="GO" id="GO:0046854">
    <property type="term" value="P:phosphatidylinositol phosphate biosynthetic process"/>
    <property type="evidence" value="ECO:0007669"/>
    <property type="project" value="TreeGrafter"/>
</dbReference>
<dbReference type="FunFam" id="3.30.810.10:FF:000001">
    <property type="entry name" value="1-phosphatidylinositol 3-phosphate 5-kinase FAB1"/>
    <property type="match status" value="1"/>
</dbReference>
<dbReference type="Gene3D" id="3.30.810.10">
    <property type="entry name" value="2-Layer Sandwich"/>
    <property type="match status" value="1"/>
</dbReference>
<dbReference type="Gene3D" id="3.50.7.10">
    <property type="entry name" value="GroEL"/>
    <property type="match status" value="1"/>
</dbReference>
<dbReference type="PANTHER" id="PTHR45748">
    <property type="entry name" value="1-PHOSPHATIDYLINOSITOL 3-PHOSPHATE 5-KINASE-RELATED"/>
    <property type="match status" value="1"/>
</dbReference>
<dbReference type="Proteomes" id="UP000639772">
    <property type="component" value="Unassembled WGS sequence"/>
</dbReference>
<protein>
    <recommendedName>
        <fullName evidence="1">1-phosphatidylinositol-3-phosphate 5-kinase</fullName>
        <ecNumber evidence="1">2.7.1.150</ecNumber>
    </recommendedName>
    <alternativeName>
        <fullName evidence="7">Phosphatidylinositol 3-phosphate 5-kinase type III</fullName>
    </alternativeName>
</protein>
<evidence type="ECO:0000256" key="1">
    <source>
        <dbReference type="ARBA" id="ARBA00012009"/>
    </source>
</evidence>
<evidence type="ECO:0000256" key="2">
    <source>
        <dbReference type="ARBA" id="ARBA00022679"/>
    </source>
</evidence>
<proteinExistence type="predicted"/>
<accession>A0A835U6Q1</accession>
<dbReference type="CDD" id="cd03334">
    <property type="entry name" value="Fab1_TCP"/>
    <property type="match status" value="1"/>
</dbReference>
<evidence type="ECO:0000256" key="7">
    <source>
        <dbReference type="ARBA" id="ARBA00077223"/>
    </source>
</evidence>
<keyword evidence="4 8" id="KW-0418">Kinase</keyword>
<evidence type="ECO:0000256" key="8">
    <source>
        <dbReference type="PROSITE-ProRule" id="PRU00781"/>
    </source>
</evidence>
<reference evidence="10 11" key="1">
    <citation type="journal article" date="2020" name="Nat. Food">
        <title>A phased Vanilla planifolia genome enables genetic improvement of flavour and production.</title>
        <authorList>
            <person name="Hasing T."/>
            <person name="Tang H."/>
            <person name="Brym M."/>
            <person name="Khazi F."/>
            <person name="Huang T."/>
            <person name="Chambers A.H."/>
        </authorList>
    </citation>
    <scope>NUCLEOTIDE SEQUENCE [LARGE SCALE GENOMIC DNA]</scope>
    <source>
        <tissue evidence="10">Leaf</tissue>
    </source>
</reference>
<name>A0A835U6Q1_VANPL</name>
<keyword evidence="3 8" id="KW-0547">Nucleotide-binding</keyword>
<evidence type="ECO:0000256" key="3">
    <source>
        <dbReference type="ARBA" id="ARBA00022741"/>
    </source>
</evidence>